<accession>A0A8X6Q0V9</accession>
<dbReference type="AlphaFoldDB" id="A0A8X6Q0V9"/>
<name>A0A8X6Q0V9_NEPPI</name>
<protein>
    <submittedName>
        <fullName evidence="1">Uncharacterized protein</fullName>
    </submittedName>
</protein>
<evidence type="ECO:0000313" key="2">
    <source>
        <dbReference type="Proteomes" id="UP000887013"/>
    </source>
</evidence>
<reference evidence="1" key="1">
    <citation type="submission" date="2020-08" db="EMBL/GenBank/DDBJ databases">
        <title>Multicomponent nature underlies the extraordinary mechanical properties of spider dragline silk.</title>
        <authorList>
            <person name="Kono N."/>
            <person name="Nakamura H."/>
            <person name="Mori M."/>
            <person name="Yoshida Y."/>
            <person name="Ohtoshi R."/>
            <person name="Malay A.D."/>
            <person name="Moran D.A.P."/>
            <person name="Tomita M."/>
            <person name="Numata K."/>
            <person name="Arakawa K."/>
        </authorList>
    </citation>
    <scope>NUCLEOTIDE SEQUENCE</scope>
</reference>
<sequence>LLPVSKTTYIKSPFECKHGQTRNNRSLIQQIDDDSRAWKLNFLCTHKASVIQRGIDIESREEK</sequence>
<evidence type="ECO:0000313" key="1">
    <source>
        <dbReference type="EMBL" id="GFT93511.1"/>
    </source>
</evidence>
<proteinExistence type="predicted"/>
<keyword evidence="2" id="KW-1185">Reference proteome</keyword>
<organism evidence="1 2">
    <name type="scientific">Nephila pilipes</name>
    <name type="common">Giant wood spider</name>
    <name type="synonym">Nephila maculata</name>
    <dbReference type="NCBI Taxonomy" id="299642"/>
    <lineage>
        <taxon>Eukaryota</taxon>
        <taxon>Metazoa</taxon>
        <taxon>Ecdysozoa</taxon>
        <taxon>Arthropoda</taxon>
        <taxon>Chelicerata</taxon>
        <taxon>Arachnida</taxon>
        <taxon>Araneae</taxon>
        <taxon>Araneomorphae</taxon>
        <taxon>Entelegynae</taxon>
        <taxon>Araneoidea</taxon>
        <taxon>Nephilidae</taxon>
        <taxon>Nephila</taxon>
    </lineage>
</organism>
<dbReference type="Proteomes" id="UP000887013">
    <property type="component" value="Unassembled WGS sequence"/>
</dbReference>
<comment type="caution">
    <text evidence="1">The sequence shown here is derived from an EMBL/GenBank/DDBJ whole genome shotgun (WGS) entry which is preliminary data.</text>
</comment>
<feature type="non-terminal residue" evidence="1">
    <location>
        <position position="1"/>
    </location>
</feature>
<gene>
    <name evidence="1" type="ORF">NPIL_478351</name>
</gene>
<dbReference type="EMBL" id="BMAW01074740">
    <property type="protein sequence ID" value="GFT93511.1"/>
    <property type="molecule type" value="Genomic_DNA"/>
</dbReference>